<feature type="compositionally biased region" description="Basic residues" evidence="1">
    <location>
        <begin position="90"/>
        <end position="99"/>
    </location>
</feature>
<feature type="compositionally biased region" description="Polar residues" evidence="1">
    <location>
        <begin position="262"/>
        <end position="272"/>
    </location>
</feature>
<dbReference type="OrthoDB" id="5377952at2759"/>
<keyword evidence="4" id="KW-1185">Reference proteome</keyword>
<accession>A0A8E2F6T1</accession>
<dbReference type="Proteomes" id="UP000250140">
    <property type="component" value="Unassembled WGS sequence"/>
</dbReference>
<proteinExistence type="predicted"/>
<dbReference type="Pfam" id="PF20994">
    <property type="entry name" value="CENPU"/>
    <property type="match status" value="1"/>
</dbReference>
<protein>
    <recommendedName>
        <fullName evidence="2">Inner kinetochore subunit AME1 domain-containing protein</fullName>
    </recommendedName>
</protein>
<dbReference type="InterPro" id="IPR048743">
    <property type="entry name" value="AME1"/>
</dbReference>
<feature type="compositionally biased region" description="Basic and acidic residues" evidence="1">
    <location>
        <begin position="183"/>
        <end position="192"/>
    </location>
</feature>
<evidence type="ECO:0000259" key="2">
    <source>
        <dbReference type="Pfam" id="PF20994"/>
    </source>
</evidence>
<feature type="compositionally biased region" description="Polar residues" evidence="1">
    <location>
        <begin position="339"/>
        <end position="355"/>
    </location>
</feature>
<feature type="compositionally biased region" description="Polar residues" evidence="1">
    <location>
        <begin position="27"/>
        <end position="36"/>
    </location>
</feature>
<feature type="domain" description="Inner kinetochore subunit AME1" evidence="2">
    <location>
        <begin position="465"/>
        <end position="648"/>
    </location>
</feature>
<feature type="region of interest" description="Disordered" evidence="1">
    <location>
        <begin position="380"/>
        <end position="425"/>
    </location>
</feature>
<feature type="compositionally biased region" description="Polar residues" evidence="1">
    <location>
        <begin position="1"/>
        <end position="16"/>
    </location>
</feature>
<dbReference type="AlphaFoldDB" id="A0A8E2F6T1"/>
<feature type="compositionally biased region" description="Low complexity" evidence="1">
    <location>
        <begin position="149"/>
        <end position="158"/>
    </location>
</feature>
<reference evidence="3 4" key="1">
    <citation type="journal article" date="2016" name="Nat. Commun.">
        <title>Ectomycorrhizal ecology is imprinted in the genome of the dominant symbiotic fungus Cenococcum geophilum.</title>
        <authorList>
            <consortium name="DOE Joint Genome Institute"/>
            <person name="Peter M."/>
            <person name="Kohler A."/>
            <person name="Ohm R.A."/>
            <person name="Kuo A."/>
            <person name="Krutzmann J."/>
            <person name="Morin E."/>
            <person name="Arend M."/>
            <person name="Barry K.W."/>
            <person name="Binder M."/>
            <person name="Choi C."/>
            <person name="Clum A."/>
            <person name="Copeland A."/>
            <person name="Grisel N."/>
            <person name="Haridas S."/>
            <person name="Kipfer T."/>
            <person name="LaButti K."/>
            <person name="Lindquist E."/>
            <person name="Lipzen A."/>
            <person name="Maire R."/>
            <person name="Meier B."/>
            <person name="Mihaltcheva S."/>
            <person name="Molinier V."/>
            <person name="Murat C."/>
            <person name="Poggeler S."/>
            <person name="Quandt C.A."/>
            <person name="Sperisen C."/>
            <person name="Tritt A."/>
            <person name="Tisserant E."/>
            <person name="Crous P.W."/>
            <person name="Henrissat B."/>
            <person name="Nehls U."/>
            <person name="Egli S."/>
            <person name="Spatafora J.W."/>
            <person name="Grigoriev I.V."/>
            <person name="Martin F.M."/>
        </authorList>
    </citation>
    <scope>NUCLEOTIDE SEQUENCE [LARGE SCALE GENOMIC DNA]</scope>
    <source>
        <strain evidence="3 4">CBS 207.34</strain>
    </source>
</reference>
<sequence length="658" mass="73212">MRQRGAGTQQLQNVNFGFTFGAPPLPTQRSSHRTPQSLPPPHPSRQTPKPIPPRSALRGTPAETSAKQGGESSRRKRSVSIPAHGSARTGKLKSIKNPKPKSPSLFVTPTVTGKRKRGKQKVQSAQDPEEDELEQDDVEHRTSAQKSGATRARSTTTSKPITDRDDIPDELEENDENYLVSSDQKRRERLLKSLEATPTAPNLNEEDPIRGHGLRQTLTITEENTPAPLPKKGRRPGELARTGNANSLTRPQIKSRRILSRRSGQSKSNPKATPQEDEGSGDELSPDKRQQTPEKQRGNSAEPVVEELEARNIAKDDEAEDFDELSPENERMRRKTYKHQIQSQTSVQTSGSYEDNGSHASEHRDINSYQTHSIKVMASKAPQEHRVLHSAPATENAPARLQKHPKPSTSSKPREQRQRGSDTAIPITIYRLFHPRLRSHAEAKGGESSVSVAAAAVNSSIRLPGVNAVDVLAQITEEVLSRRITGFHEQSQLAVNSAVRSELKRKRGVVQLFNASLSDRLFELTEAVDAGTALKGRLKEALREKLRLREEFLSIRRQREDLALRMDEIRTEHKERVRSKKERDELNAAMFDIEAVILRGRERAGREERENEALNVPLEILLENVARDVGPDGGGLLEKARGFNGILEATATVFEGRA</sequence>
<name>A0A8E2F6T1_9PEZI</name>
<evidence type="ECO:0000313" key="4">
    <source>
        <dbReference type="Proteomes" id="UP000250140"/>
    </source>
</evidence>
<feature type="compositionally biased region" description="Pro residues" evidence="1">
    <location>
        <begin position="37"/>
        <end position="53"/>
    </location>
</feature>
<feature type="compositionally biased region" description="Acidic residues" evidence="1">
    <location>
        <begin position="127"/>
        <end position="137"/>
    </location>
</feature>
<feature type="compositionally biased region" description="Polar residues" evidence="1">
    <location>
        <begin position="243"/>
        <end position="252"/>
    </location>
</feature>
<organism evidence="3 4">
    <name type="scientific">Glonium stellatum</name>
    <dbReference type="NCBI Taxonomy" id="574774"/>
    <lineage>
        <taxon>Eukaryota</taxon>
        <taxon>Fungi</taxon>
        <taxon>Dikarya</taxon>
        <taxon>Ascomycota</taxon>
        <taxon>Pezizomycotina</taxon>
        <taxon>Dothideomycetes</taxon>
        <taxon>Pleosporomycetidae</taxon>
        <taxon>Gloniales</taxon>
        <taxon>Gloniaceae</taxon>
        <taxon>Glonium</taxon>
    </lineage>
</organism>
<feature type="compositionally biased region" description="Acidic residues" evidence="1">
    <location>
        <begin position="317"/>
        <end position="327"/>
    </location>
</feature>
<evidence type="ECO:0000313" key="3">
    <source>
        <dbReference type="EMBL" id="OCL10993.1"/>
    </source>
</evidence>
<dbReference type="EMBL" id="KV749129">
    <property type="protein sequence ID" value="OCL10993.1"/>
    <property type="molecule type" value="Genomic_DNA"/>
</dbReference>
<gene>
    <name evidence="3" type="ORF">AOQ84DRAFT_361923</name>
</gene>
<evidence type="ECO:0000256" key="1">
    <source>
        <dbReference type="SAM" id="MobiDB-lite"/>
    </source>
</evidence>
<feature type="compositionally biased region" description="Polar residues" evidence="1">
    <location>
        <begin position="62"/>
        <end position="71"/>
    </location>
</feature>
<feature type="compositionally biased region" description="Basic and acidic residues" evidence="1">
    <location>
        <begin position="285"/>
        <end position="297"/>
    </location>
</feature>
<feature type="region of interest" description="Disordered" evidence="1">
    <location>
        <begin position="1"/>
        <end position="364"/>
    </location>
</feature>
<feature type="compositionally biased region" description="Acidic residues" evidence="1">
    <location>
        <begin position="166"/>
        <end position="176"/>
    </location>
</feature>